<evidence type="ECO:0000256" key="3">
    <source>
        <dbReference type="ARBA" id="ARBA00023163"/>
    </source>
</evidence>
<feature type="domain" description="HTH lacI-type" evidence="4">
    <location>
        <begin position="3"/>
        <end position="57"/>
    </location>
</feature>
<keyword evidence="3" id="KW-0804">Transcription</keyword>
<dbReference type="InterPro" id="IPR000843">
    <property type="entry name" value="HTH_LacI"/>
</dbReference>
<dbReference type="PROSITE" id="PS50932">
    <property type="entry name" value="HTH_LACI_2"/>
    <property type="match status" value="1"/>
</dbReference>
<dbReference type="InterPro" id="IPR010982">
    <property type="entry name" value="Lambda_DNA-bd_dom_sf"/>
</dbReference>
<dbReference type="PRINTS" id="PR00036">
    <property type="entry name" value="HTHLACI"/>
</dbReference>
<reference evidence="5 6" key="1">
    <citation type="submission" date="2016-11" db="EMBL/GenBank/DDBJ databases">
        <authorList>
            <person name="Jaros S."/>
            <person name="Januszkiewicz K."/>
            <person name="Wedrychowicz H."/>
        </authorList>
    </citation>
    <scope>NUCLEOTIDE SEQUENCE [LARGE SCALE GENOMIC DNA]</scope>
    <source>
        <strain evidence="5 6">DSM 8605</strain>
    </source>
</reference>
<dbReference type="PROSITE" id="PS00356">
    <property type="entry name" value="HTH_LACI_1"/>
    <property type="match status" value="1"/>
</dbReference>
<dbReference type="PANTHER" id="PTHR30146:SF149">
    <property type="entry name" value="HTH-TYPE TRANSCRIPTIONAL REGULATOR EBGR"/>
    <property type="match status" value="1"/>
</dbReference>
<protein>
    <submittedName>
        <fullName evidence="5">Transcriptional regulator, LacI family</fullName>
    </submittedName>
</protein>
<accession>A0A1M5VCQ4</accession>
<dbReference type="AlphaFoldDB" id="A0A1M5VCQ4"/>
<dbReference type="GO" id="GO:0000976">
    <property type="term" value="F:transcription cis-regulatory region binding"/>
    <property type="evidence" value="ECO:0007669"/>
    <property type="project" value="TreeGrafter"/>
</dbReference>
<dbReference type="SUPFAM" id="SSF47413">
    <property type="entry name" value="lambda repressor-like DNA-binding domains"/>
    <property type="match status" value="1"/>
</dbReference>
<dbReference type="PANTHER" id="PTHR30146">
    <property type="entry name" value="LACI-RELATED TRANSCRIPTIONAL REPRESSOR"/>
    <property type="match status" value="1"/>
</dbReference>
<dbReference type="InterPro" id="IPR046335">
    <property type="entry name" value="LacI/GalR-like_sensor"/>
</dbReference>
<dbReference type="Gene3D" id="1.10.260.40">
    <property type="entry name" value="lambda repressor-like DNA-binding domains"/>
    <property type="match status" value="1"/>
</dbReference>
<keyword evidence="6" id="KW-1185">Reference proteome</keyword>
<proteinExistence type="predicted"/>
<dbReference type="RefSeq" id="WP_073338497.1">
    <property type="nucleotide sequence ID" value="NZ_FQXM01000011.1"/>
</dbReference>
<dbReference type="CDD" id="cd01392">
    <property type="entry name" value="HTH_LacI"/>
    <property type="match status" value="1"/>
</dbReference>
<dbReference type="STRING" id="1121316.SAMN02745207_02215"/>
<evidence type="ECO:0000313" key="6">
    <source>
        <dbReference type="Proteomes" id="UP000184447"/>
    </source>
</evidence>
<evidence type="ECO:0000256" key="1">
    <source>
        <dbReference type="ARBA" id="ARBA00023015"/>
    </source>
</evidence>
<gene>
    <name evidence="5" type="ORF">SAMN02745207_02215</name>
</gene>
<dbReference type="Pfam" id="PF13377">
    <property type="entry name" value="Peripla_BP_3"/>
    <property type="match status" value="1"/>
</dbReference>
<organism evidence="5 6">
    <name type="scientific">Clostridium grantii DSM 8605</name>
    <dbReference type="NCBI Taxonomy" id="1121316"/>
    <lineage>
        <taxon>Bacteria</taxon>
        <taxon>Bacillati</taxon>
        <taxon>Bacillota</taxon>
        <taxon>Clostridia</taxon>
        <taxon>Eubacteriales</taxon>
        <taxon>Clostridiaceae</taxon>
        <taxon>Clostridium</taxon>
    </lineage>
</organism>
<dbReference type="SUPFAM" id="SSF53822">
    <property type="entry name" value="Periplasmic binding protein-like I"/>
    <property type="match status" value="1"/>
</dbReference>
<dbReference type="Proteomes" id="UP000184447">
    <property type="component" value="Unassembled WGS sequence"/>
</dbReference>
<sequence length="334" mass="37643">MKATINDVAKMAGVSKATVSRVLNGSKPVSDDIRDKVMKVVEETNYKPSSLARSLVSKKTNIFGIIIPDVSNPFFSELVKGVQMTANENGYNILLCNTYDEFDKEMEYLNILDDKEVDGIIFLTSKIEEKHKEFFSSYKNPIVTVSRRFEDMPISSVDIDNFSAAYEVMNYLINLNHKKIAMIRGPLYDKSTGYDRYKGYEKALEDSNIKLDENLIVEGKFKVKDGYNAMSKLLTLKELPTAVFCACDEMAIGAIKCIYESGFKVPEDISVVGFDDIPIASMFIPSVTTVRQPVFDFGEKAVDILLRQINSGVHEEENIVLPTKIIIRKSTKRK</sequence>
<dbReference type="GO" id="GO:0003700">
    <property type="term" value="F:DNA-binding transcription factor activity"/>
    <property type="evidence" value="ECO:0007669"/>
    <property type="project" value="TreeGrafter"/>
</dbReference>
<name>A0A1M5VCQ4_9CLOT</name>
<dbReference type="InterPro" id="IPR028082">
    <property type="entry name" value="Peripla_BP_I"/>
</dbReference>
<keyword evidence="2" id="KW-0238">DNA-binding</keyword>
<evidence type="ECO:0000256" key="2">
    <source>
        <dbReference type="ARBA" id="ARBA00023125"/>
    </source>
</evidence>
<dbReference type="OrthoDB" id="369222at2"/>
<dbReference type="Pfam" id="PF00356">
    <property type="entry name" value="LacI"/>
    <property type="match status" value="1"/>
</dbReference>
<evidence type="ECO:0000313" key="5">
    <source>
        <dbReference type="EMBL" id="SHH73052.1"/>
    </source>
</evidence>
<dbReference type="SMART" id="SM00354">
    <property type="entry name" value="HTH_LACI"/>
    <property type="match status" value="1"/>
</dbReference>
<dbReference type="CDD" id="cd19975">
    <property type="entry name" value="PBP1_CcpA-like"/>
    <property type="match status" value="1"/>
</dbReference>
<dbReference type="Gene3D" id="3.40.50.2300">
    <property type="match status" value="2"/>
</dbReference>
<evidence type="ECO:0000259" key="4">
    <source>
        <dbReference type="PROSITE" id="PS50932"/>
    </source>
</evidence>
<keyword evidence="1" id="KW-0805">Transcription regulation</keyword>
<dbReference type="EMBL" id="FQXM01000011">
    <property type="protein sequence ID" value="SHH73052.1"/>
    <property type="molecule type" value="Genomic_DNA"/>
</dbReference>